<feature type="region of interest" description="Disordered" evidence="1">
    <location>
        <begin position="1148"/>
        <end position="1169"/>
    </location>
</feature>
<feature type="region of interest" description="Disordered" evidence="1">
    <location>
        <begin position="334"/>
        <end position="362"/>
    </location>
</feature>
<accession>A0A8J4AR38</accession>
<evidence type="ECO:0000313" key="3">
    <source>
        <dbReference type="Proteomes" id="UP000747399"/>
    </source>
</evidence>
<organism evidence="2 3">
    <name type="scientific">Volvox africanus</name>
    <dbReference type="NCBI Taxonomy" id="51714"/>
    <lineage>
        <taxon>Eukaryota</taxon>
        <taxon>Viridiplantae</taxon>
        <taxon>Chlorophyta</taxon>
        <taxon>core chlorophytes</taxon>
        <taxon>Chlorophyceae</taxon>
        <taxon>CS clade</taxon>
        <taxon>Chlamydomonadales</taxon>
        <taxon>Volvocaceae</taxon>
        <taxon>Volvox</taxon>
    </lineage>
</organism>
<feature type="compositionally biased region" description="Low complexity" evidence="1">
    <location>
        <begin position="347"/>
        <end position="359"/>
    </location>
</feature>
<dbReference type="Proteomes" id="UP000747399">
    <property type="component" value="Unassembled WGS sequence"/>
</dbReference>
<comment type="caution">
    <text evidence="2">The sequence shown here is derived from an EMBL/GenBank/DDBJ whole genome shotgun (WGS) entry which is preliminary data.</text>
</comment>
<proteinExistence type="predicted"/>
<protein>
    <submittedName>
        <fullName evidence="2">Uncharacterized protein</fullName>
    </submittedName>
</protein>
<feature type="compositionally biased region" description="Gly residues" evidence="1">
    <location>
        <begin position="1098"/>
        <end position="1107"/>
    </location>
</feature>
<reference evidence="2" key="1">
    <citation type="journal article" date="2021" name="Proc. Natl. Acad. Sci. U.S.A.">
        <title>Three genomes in the algal genus Volvox reveal the fate of a haploid sex-determining region after a transition to homothallism.</title>
        <authorList>
            <person name="Yamamoto K."/>
            <person name="Hamaji T."/>
            <person name="Kawai-Toyooka H."/>
            <person name="Matsuzaki R."/>
            <person name="Takahashi F."/>
            <person name="Nishimura Y."/>
            <person name="Kawachi M."/>
            <person name="Noguchi H."/>
            <person name="Minakuchi Y."/>
            <person name="Umen J.G."/>
            <person name="Toyoda A."/>
            <person name="Nozaki H."/>
        </authorList>
    </citation>
    <scope>NUCLEOTIDE SEQUENCE</scope>
    <source>
        <strain evidence="2">NIES-3780</strain>
    </source>
</reference>
<keyword evidence="3" id="KW-1185">Reference proteome</keyword>
<gene>
    <name evidence="2" type="ORF">Vafri_2501</name>
</gene>
<dbReference type="AlphaFoldDB" id="A0A8J4AR38"/>
<feature type="compositionally biased region" description="Low complexity" evidence="1">
    <location>
        <begin position="1156"/>
        <end position="1169"/>
    </location>
</feature>
<name>A0A8J4AR38_9CHLO</name>
<evidence type="ECO:0000313" key="2">
    <source>
        <dbReference type="EMBL" id="GIL45176.1"/>
    </source>
</evidence>
<feature type="region of interest" description="Disordered" evidence="1">
    <location>
        <begin position="1098"/>
        <end position="1123"/>
    </location>
</feature>
<dbReference type="EMBL" id="BNCO01000003">
    <property type="protein sequence ID" value="GIL45176.1"/>
    <property type="molecule type" value="Genomic_DNA"/>
</dbReference>
<evidence type="ECO:0000256" key="1">
    <source>
        <dbReference type="SAM" id="MobiDB-lite"/>
    </source>
</evidence>
<sequence>METESQYSQQLHGSLEYETRTLYPGLLSLVEGRLRSLDPTSADPASTADILGLLASVLQNACSGRVAPDYVHGPQDAMQDSVRLACTMVSWMAQGGAGAVASSTPETCSSLKDFVAAALDLASRAFFSPEWYQHLGPAQYMQTSNAVRGYVRDLAPVAFDATEACWRAVEQQLASGHSNGGELLEACRALFDALFEGLRHLGTTSAERINDPSVPREMRSFAGLNILWTGLSKIMTALPPEALQQLLSGCAVQSVLRALLSYLVSEVRATEASSPADYETRLKVSRFWLQHFARVTQAHPAAAAACWDELAAATAEVYGRIAAAGSAAAAAAAAAAEDQPNPPLPPAQHQQQPAGFHHQSQTQMARDLDSAIACKMTSLLALVLDAGCLEEGRGCGRVGSGASYSVTTAPPASPQQLEARLGKLEALARTGLVGCGATGGSTISPTIQPGDCSTVASSESAGPVLLCLALLQRAAHVSPEARAVMVSRLLPWAGMMTAVNLYGMALEQCGPNAVAPCLDLPHQLAAAALALLAAAAEQQQVQGGGQDVETFAAGCTTVCNWGACAHPLLSVAAADVLSTLVQHCEPQLASSLIAAVARLAAVAAAAESVATVAAAVAGGAHLGSSAVSGGADEALKAPYGGVGGRLQRLLTNLLAAAPPQAEPAWREVQAQLAVPLVSSKLDRMDSDSMDCDTGLGGAKAGGPQHGAAAVASVDLCGAAIAKVLWGAAAGVAAIQAAAAAHSGGVLPGDGRVPGVPAVPQEDLVMRARQLMTAVRQAAALLGSLNAVAGGGIAARSTAAPATSIPTAIARQWLAHLLGCLEVTVTHMRHVGETGPAVQPLVSEVAELATQMLQLLKPAQLANNGAAPGTCRGDLNSSGAEMAAAHAAVRLIARSSDCVCPAALAALAPALTLLAQQGSPSVAADVAALAAYCNSPPPETLFHALLRNPHPAVLHVALQSQVHVCRTVPQQYAASVRRLFPPDFAPQAAVTIQPQPQPRNFLGGGAPPVHLAAVFKSYMSRKVPDDEVAVATVAAMKGRVAQGVRLAQAAREACACVSSAAPGGPPTAALALREAVNRGVESMQACVSAVSSLCRPTVGSGGSCGARGSGDSITTTPTEAAGDRNGAVLGTLGSISLRQQAQPFISCPVTGQHHHQQPQAQQQSAGPGAAGAVGTLTPLVADDNAAMNALTSALGGLERTLGALHASVVAQGINKGRPSDWDQLQVHTRALLGDLSSATSRIRNMNELLYALQGR</sequence>